<proteinExistence type="inferred from homology"/>
<dbReference type="InterPro" id="IPR036291">
    <property type="entry name" value="NAD(P)-bd_dom_sf"/>
</dbReference>
<dbReference type="InterPro" id="IPR029752">
    <property type="entry name" value="D-isomer_DH_CS1"/>
</dbReference>
<reference evidence="6 7" key="1">
    <citation type="submission" date="2020-03" db="EMBL/GenBank/DDBJ databases">
        <title>Genomic Encyclopedia of Type Strains, Phase IV (KMG-IV): sequencing the most valuable type-strain genomes for metagenomic binning, comparative biology and taxonomic classification.</title>
        <authorList>
            <person name="Goeker M."/>
        </authorList>
    </citation>
    <scope>NUCLEOTIDE SEQUENCE [LARGE SCALE GENOMIC DNA]</scope>
    <source>
        <strain evidence="6 7">DSM 21299</strain>
    </source>
</reference>
<evidence type="ECO:0000256" key="2">
    <source>
        <dbReference type="ARBA" id="ARBA00023027"/>
    </source>
</evidence>
<dbReference type="GO" id="GO:0051287">
    <property type="term" value="F:NAD binding"/>
    <property type="evidence" value="ECO:0007669"/>
    <property type="project" value="InterPro"/>
</dbReference>
<feature type="domain" description="D-isomer specific 2-hydroxyacid dehydrogenase catalytic" evidence="4">
    <location>
        <begin position="3"/>
        <end position="326"/>
    </location>
</feature>
<keyword evidence="7" id="KW-1185">Reference proteome</keyword>
<dbReference type="EC" id="1.1.1.28" evidence="6"/>
<evidence type="ECO:0000259" key="5">
    <source>
        <dbReference type="Pfam" id="PF02826"/>
    </source>
</evidence>
<organism evidence="6 7">
    <name type="scientific">Sphingobium vermicomposti</name>
    <dbReference type="NCBI Taxonomy" id="529005"/>
    <lineage>
        <taxon>Bacteria</taxon>
        <taxon>Pseudomonadati</taxon>
        <taxon>Pseudomonadota</taxon>
        <taxon>Alphaproteobacteria</taxon>
        <taxon>Sphingomonadales</taxon>
        <taxon>Sphingomonadaceae</taxon>
        <taxon>Sphingobium</taxon>
    </lineage>
</organism>
<dbReference type="AlphaFoldDB" id="A0A846M2U2"/>
<keyword evidence="3 6" id="KW-0560">Oxidoreductase</keyword>
<dbReference type="InterPro" id="IPR006140">
    <property type="entry name" value="D-isomer_DH_NAD-bd"/>
</dbReference>
<dbReference type="PROSITE" id="PS00065">
    <property type="entry name" value="D_2_HYDROXYACID_DH_1"/>
    <property type="match status" value="1"/>
</dbReference>
<dbReference type="Gene3D" id="3.40.50.720">
    <property type="entry name" value="NAD(P)-binding Rossmann-like Domain"/>
    <property type="match status" value="2"/>
</dbReference>
<dbReference type="SUPFAM" id="SSF51735">
    <property type="entry name" value="NAD(P)-binding Rossmann-fold domains"/>
    <property type="match status" value="1"/>
</dbReference>
<dbReference type="RefSeq" id="WP_167302040.1">
    <property type="nucleotide sequence ID" value="NZ_JAASQR010000001.1"/>
</dbReference>
<gene>
    <name evidence="6" type="ORF">FHS54_000337</name>
</gene>
<dbReference type="InterPro" id="IPR006139">
    <property type="entry name" value="D-isomer_2_OHA_DH_cat_dom"/>
</dbReference>
<evidence type="ECO:0000256" key="3">
    <source>
        <dbReference type="RuleBase" id="RU003719"/>
    </source>
</evidence>
<dbReference type="Proteomes" id="UP000576821">
    <property type="component" value="Unassembled WGS sequence"/>
</dbReference>
<evidence type="ECO:0000259" key="4">
    <source>
        <dbReference type="Pfam" id="PF00389"/>
    </source>
</evidence>
<comment type="similarity">
    <text evidence="1 3">Belongs to the D-isomer specific 2-hydroxyacid dehydrogenase family.</text>
</comment>
<dbReference type="PANTHER" id="PTHR43026:SF1">
    <property type="entry name" value="2-HYDROXYACID DEHYDROGENASE HOMOLOG 1-RELATED"/>
    <property type="match status" value="1"/>
</dbReference>
<evidence type="ECO:0000313" key="6">
    <source>
        <dbReference type="EMBL" id="NIJ15388.1"/>
    </source>
</evidence>
<dbReference type="GO" id="GO:0008720">
    <property type="term" value="F:D-lactate dehydrogenase (NAD+) activity"/>
    <property type="evidence" value="ECO:0007669"/>
    <property type="project" value="UniProtKB-EC"/>
</dbReference>
<sequence>MDVAVFSTRNYDREFLDRANNAAGGLHELRYFEAGLSEQTVSLAAGAGAVCAFVNDRLDRGVLTELHAHGTRLLALRSAGFNHVDLEAAEALGIAVARVPAYSPQAIAEHTVALILSLNRKLHRAYVRVREGNFALDGLLGFNLGTRTVGIVGTGRIGAVVAHILRGFGCRLLAFDPAPDEELRRLGVEYVEFSELMKQSDIISIHCPLTPQTHHLINGVSLQMIRKGAMLINTSRGAVVDTPAVIAGLKSGRIGALGLDVYEEEGDLFFKDLSDTMLQDDVFARLLTFPNVLITGHQGFFTREALAAIAEITIENICSFQKHGRALYQIGTELLA</sequence>
<dbReference type="Pfam" id="PF00389">
    <property type="entry name" value="2-Hacid_dh"/>
    <property type="match status" value="1"/>
</dbReference>
<keyword evidence="2" id="KW-0520">NAD</keyword>
<protein>
    <submittedName>
        <fullName evidence="6">D-lactate dehydrogenase</fullName>
        <ecNumber evidence="6">1.1.1.28</ecNumber>
    </submittedName>
</protein>
<evidence type="ECO:0000256" key="1">
    <source>
        <dbReference type="ARBA" id="ARBA00005854"/>
    </source>
</evidence>
<dbReference type="PANTHER" id="PTHR43026">
    <property type="entry name" value="2-HYDROXYACID DEHYDROGENASE HOMOLOG 1-RELATED"/>
    <property type="match status" value="1"/>
</dbReference>
<name>A0A846M2U2_9SPHN</name>
<dbReference type="InterPro" id="IPR058205">
    <property type="entry name" value="D-LDH-like"/>
</dbReference>
<dbReference type="SUPFAM" id="SSF52283">
    <property type="entry name" value="Formate/glycerate dehydrogenase catalytic domain-like"/>
    <property type="match status" value="1"/>
</dbReference>
<evidence type="ECO:0000313" key="7">
    <source>
        <dbReference type="Proteomes" id="UP000576821"/>
    </source>
</evidence>
<dbReference type="CDD" id="cd12183">
    <property type="entry name" value="LDH_like_2"/>
    <property type="match status" value="1"/>
</dbReference>
<accession>A0A846M2U2</accession>
<dbReference type="Pfam" id="PF02826">
    <property type="entry name" value="2-Hacid_dh_C"/>
    <property type="match status" value="1"/>
</dbReference>
<feature type="domain" description="D-isomer specific 2-hydroxyacid dehydrogenase NAD-binding" evidence="5">
    <location>
        <begin position="112"/>
        <end position="299"/>
    </location>
</feature>
<comment type="caution">
    <text evidence="6">The sequence shown here is derived from an EMBL/GenBank/DDBJ whole genome shotgun (WGS) entry which is preliminary data.</text>
</comment>
<dbReference type="EMBL" id="JAASQR010000001">
    <property type="protein sequence ID" value="NIJ15388.1"/>
    <property type="molecule type" value="Genomic_DNA"/>
</dbReference>